<evidence type="ECO:0000259" key="6">
    <source>
        <dbReference type="Pfam" id="PF00150"/>
    </source>
</evidence>
<dbReference type="AlphaFoldDB" id="A0A2K3UXM5"/>
<evidence type="ECO:0000256" key="4">
    <source>
        <dbReference type="RuleBase" id="RU361153"/>
    </source>
</evidence>
<feature type="chain" id="PRO_5014393614" description="Glycoside hydrolase family 5 domain-containing protein" evidence="5">
    <location>
        <begin position="26"/>
        <end position="486"/>
    </location>
</feature>
<dbReference type="RefSeq" id="WP_103311724.1">
    <property type="nucleotide sequence ID" value="NZ_PPPD01000001.1"/>
</dbReference>
<keyword evidence="3 4" id="KW-0326">Glycosidase</keyword>
<dbReference type="EMBL" id="PPPD01000001">
    <property type="protein sequence ID" value="PNY81281.1"/>
    <property type="molecule type" value="Genomic_DNA"/>
</dbReference>
<dbReference type="PANTHER" id="PTHR31297">
    <property type="entry name" value="GLUCAN ENDO-1,6-BETA-GLUCOSIDASE B"/>
    <property type="match status" value="1"/>
</dbReference>
<evidence type="ECO:0000256" key="5">
    <source>
        <dbReference type="SAM" id="SignalP"/>
    </source>
</evidence>
<keyword evidence="8" id="KW-1185">Reference proteome</keyword>
<feature type="domain" description="Glycoside hydrolase family 5" evidence="6">
    <location>
        <begin position="398"/>
        <end position="456"/>
    </location>
</feature>
<dbReference type="PROSITE" id="PS00659">
    <property type="entry name" value="GLYCOSYL_HYDROL_F5"/>
    <property type="match status" value="1"/>
</dbReference>
<keyword evidence="2 4" id="KW-0378">Hydrolase</keyword>
<comment type="caution">
    <text evidence="7">The sequence shown here is derived from an EMBL/GenBank/DDBJ whole genome shotgun (WGS) entry which is preliminary data.</text>
</comment>
<dbReference type="GO" id="GO:0005576">
    <property type="term" value="C:extracellular region"/>
    <property type="evidence" value="ECO:0007669"/>
    <property type="project" value="TreeGrafter"/>
</dbReference>
<dbReference type="GO" id="GO:0008422">
    <property type="term" value="F:beta-glucosidase activity"/>
    <property type="evidence" value="ECO:0007669"/>
    <property type="project" value="TreeGrafter"/>
</dbReference>
<feature type="domain" description="Glycoside hydrolase family 5" evidence="6">
    <location>
        <begin position="68"/>
        <end position="245"/>
    </location>
</feature>
<name>A0A2K3UXM5_9DEIO</name>
<keyword evidence="1 5" id="KW-0732">Signal</keyword>
<gene>
    <name evidence="7" type="ORF">CVO96_07665</name>
</gene>
<dbReference type="InterPro" id="IPR018087">
    <property type="entry name" value="Glyco_hydro_5_CS"/>
</dbReference>
<dbReference type="Gene3D" id="3.20.20.80">
    <property type="entry name" value="Glycosidases"/>
    <property type="match status" value="2"/>
</dbReference>
<evidence type="ECO:0000313" key="8">
    <source>
        <dbReference type="Proteomes" id="UP000236379"/>
    </source>
</evidence>
<dbReference type="InterPro" id="IPR001547">
    <property type="entry name" value="Glyco_hydro_5"/>
</dbReference>
<feature type="signal peptide" evidence="5">
    <location>
        <begin position="1"/>
        <end position="25"/>
    </location>
</feature>
<dbReference type="InterPro" id="IPR050386">
    <property type="entry name" value="Glycosyl_hydrolase_5"/>
</dbReference>
<protein>
    <recommendedName>
        <fullName evidence="6">Glycoside hydrolase family 5 domain-containing protein</fullName>
    </recommendedName>
</protein>
<evidence type="ECO:0000313" key="7">
    <source>
        <dbReference type="EMBL" id="PNY81281.1"/>
    </source>
</evidence>
<organism evidence="7 8">
    <name type="scientific">Deinococcus koreensis</name>
    <dbReference type="NCBI Taxonomy" id="2054903"/>
    <lineage>
        <taxon>Bacteria</taxon>
        <taxon>Thermotogati</taxon>
        <taxon>Deinococcota</taxon>
        <taxon>Deinococci</taxon>
        <taxon>Deinococcales</taxon>
        <taxon>Deinococcaceae</taxon>
        <taxon>Deinococcus</taxon>
    </lineage>
</organism>
<dbReference type="InterPro" id="IPR017853">
    <property type="entry name" value="GH"/>
</dbReference>
<dbReference type="OrthoDB" id="9800475at2"/>
<dbReference type="SUPFAM" id="SSF51445">
    <property type="entry name" value="(Trans)glycosidases"/>
    <property type="match status" value="1"/>
</dbReference>
<reference evidence="7 8" key="1">
    <citation type="submission" date="2018-01" db="EMBL/GenBank/DDBJ databases">
        <title>Deinococcus koreensis sp. nov., a radiation-resistant bacterium isolated from river water.</title>
        <authorList>
            <person name="Choi A."/>
        </authorList>
    </citation>
    <scope>NUCLEOTIDE SEQUENCE [LARGE SCALE GENOMIC DNA]</scope>
    <source>
        <strain evidence="7 8">SJW1-2</strain>
    </source>
</reference>
<proteinExistence type="inferred from homology"/>
<comment type="similarity">
    <text evidence="4">Belongs to the glycosyl hydrolase 5 (cellulase A) family.</text>
</comment>
<sequence length="486" mass="52575">MNSLAGAGVAAVALVGLGLMAPSQAPQPGRGVTLQVPPGREAAFRANGLLRRTINFGNMLEAPQEGEWGLKLEERFFDLARSAGFTAIRLPVRWNTRAGAQAPYTVDPAFFARVDWAVSQARRRNLAVILDFHHYEELMREPAAHRPRFLAIWGQVAAHYRNQGPEVLFEVLNEPNGKVEAVWNELQAQALAVIRKSNPRRVVIVGPVGWNSAERLGTLRLPADGHLIVTFHHYTPMEFTHQGTDFGGPARPTGIPWPAGGLRPANGWANWSWDVTLAGGAGGLTVAPQKAYGALYLHRDEPLTGVKELAFVSDRTLGLNVVCLERNDGKTSPPSASITAQAGALTRVPVAACSGSGTLRDLWLMPQGEQAAAPFTLRRLDVVTSAGVRPALGSAQDEVAAPIRTAAAWGRANGRPVFLGEFGAFRAGPQADRARWAAFMRAEAEAQGLSWAWWELASGFGLYDPLKNVWDDPVLRALLPDSRVGR</sequence>
<evidence type="ECO:0000256" key="2">
    <source>
        <dbReference type="ARBA" id="ARBA00022801"/>
    </source>
</evidence>
<dbReference type="GO" id="GO:0009251">
    <property type="term" value="P:glucan catabolic process"/>
    <property type="evidence" value="ECO:0007669"/>
    <property type="project" value="TreeGrafter"/>
</dbReference>
<dbReference type="Pfam" id="PF00150">
    <property type="entry name" value="Cellulase"/>
    <property type="match status" value="2"/>
</dbReference>
<accession>A0A2K3UXM5</accession>
<dbReference type="GO" id="GO:0009986">
    <property type="term" value="C:cell surface"/>
    <property type="evidence" value="ECO:0007669"/>
    <property type="project" value="TreeGrafter"/>
</dbReference>
<dbReference type="PANTHER" id="PTHR31297:SF17">
    <property type="entry name" value="ENDOGLUCANASE"/>
    <property type="match status" value="1"/>
</dbReference>
<dbReference type="Proteomes" id="UP000236379">
    <property type="component" value="Unassembled WGS sequence"/>
</dbReference>
<evidence type="ECO:0000256" key="3">
    <source>
        <dbReference type="ARBA" id="ARBA00023295"/>
    </source>
</evidence>
<evidence type="ECO:0000256" key="1">
    <source>
        <dbReference type="ARBA" id="ARBA00022729"/>
    </source>
</evidence>